<evidence type="ECO:0000313" key="2">
    <source>
        <dbReference type="Proteomes" id="UP000824120"/>
    </source>
</evidence>
<comment type="caution">
    <text evidence="1">The sequence shown here is derived from an EMBL/GenBank/DDBJ whole genome shotgun (WGS) entry which is preliminary data.</text>
</comment>
<protein>
    <submittedName>
        <fullName evidence="1">Uncharacterized protein</fullName>
    </submittedName>
</protein>
<accession>A0A9J5VZX5</accession>
<keyword evidence="2" id="KW-1185">Reference proteome</keyword>
<gene>
    <name evidence="1" type="ORF">H5410_064258</name>
</gene>
<reference evidence="1" key="1">
    <citation type="submission" date="2020-09" db="EMBL/GenBank/DDBJ databases">
        <title>De no assembly of potato wild relative species, Solanum commersonii.</title>
        <authorList>
            <person name="Cho K."/>
        </authorList>
    </citation>
    <scope>NUCLEOTIDE SEQUENCE</scope>
    <source>
        <strain evidence="1">LZ3.2</strain>
        <tissue evidence="1">Leaf</tissue>
    </source>
</reference>
<name>A0A9J5VZX5_SOLCO</name>
<organism evidence="1 2">
    <name type="scientific">Solanum commersonii</name>
    <name type="common">Commerson's wild potato</name>
    <name type="synonym">Commerson's nightshade</name>
    <dbReference type="NCBI Taxonomy" id="4109"/>
    <lineage>
        <taxon>Eukaryota</taxon>
        <taxon>Viridiplantae</taxon>
        <taxon>Streptophyta</taxon>
        <taxon>Embryophyta</taxon>
        <taxon>Tracheophyta</taxon>
        <taxon>Spermatophyta</taxon>
        <taxon>Magnoliopsida</taxon>
        <taxon>eudicotyledons</taxon>
        <taxon>Gunneridae</taxon>
        <taxon>Pentapetalae</taxon>
        <taxon>asterids</taxon>
        <taxon>lamiids</taxon>
        <taxon>Solanales</taxon>
        <taxon>Solanaceae</taxon>
        <taxon>Solanoideae</taxon>
        <taxon>Solaneae</taxon>
        <taxon>Solanum</taxon>
    </lineage>
</organism>
<dbReference type="Proteomes" id="UP000824120">
    <property type="component" value="Unassembled WGS sequence"/>
</dbReference>
<dbReference type="AlphaFoldDB" id="A0A9J5VZX5"/>
<evidence type="ECO:0000313" key="1">
    <source>
        <dbReference type="EMBL" id="KAG5568729.1"/>
    </source>
</evidence>
<proteinExistence type="predicted"/>
<dbReference type="EMBL" id="JACXVP010000056">
    <property type="protein sequence ID" value="KAG5568729.1"/>
    <property type="molecule type" value="Genomic_DNA"/>
</dbReference>
<sequence>MQFDEKSAPYSRHSFAYDKRLTIQHISSIEPCYGPARNRATSLHTLSIDIPSVSEMDFNPNDT</sequence>